<protein>
    <submittedName>
        <fullName evidence="6">ABC transporter ATP-binding protein</fullName>
    </submittedName>
</protein>
<dbReference type="Proteomes" id="UP000533476">
    <property type="component" value="Unassembled WGS sequence"/>
</dbReference>
<evidence type="ECO:0000313" key="6">
    <source>
        <dbReference type="EMBL" id="NMP20893.1"/>
    </source>
</evidence>
<dbReference type="AlphaFoldDB" id="A0A7Y0L0Q2"/>
<dbReference type="Pfam" id="PF00005">
    <property type="entry name" value="ABC_tran"/>
    <property type="match status" value="1"/>
</dbReference>
<dbReference type="GO" id="GO:0016887">
    <property type="term" value="F:ATP hydrolysis activity"/>
    <property type="evidence" value="ECO:0007669"/>
    <property type="project" value="InterPro"/>
</dbReference>
<proteinExistence type="inferred from homology"/>
<keyword evidence="4 6" id="KW-0067">ATP-binding</keyword>
<dbReference type="InterPro" id="IPR003593">
    <property type="entry name" value="AAA+_ATPase"/>
</dbReference>
<dbReference type="EMBL" id="JABBVZ010000002">
    <property type="protein sequence ID" value="NMP20893.1"/>
    <property type="molecule type" value="Genomic_DNA"/>
</dbReference>
<dbReference type="SUPFAM" id="SSF52540">
    <property type="entry name" value="P-loop containing nucleoside triphosphate hydrolases"/>
    <property type="match status" value="1"/>
</dbReference>
<evidence type="ECO:0000256" key="2">
    <source>
        <dbReference type="ARBA" id="ARBA00022448"/>
    </source>
</evidence>
<evidence type="ECO:0000256" key="3">
    <source>
        <dbReference type="ARBA" id="ARBA00022741"/>
    </source>
</evidence>
<dbReference type="PROSITE" id="PS50893">
    <property type="entry name" value="ABC_TRANSPORTER_2"/>
    <property type="match status" value="1"/>
</dbReference>
<feature type="domain" description="ABC transporter" evidence="5">
    <location>
        <begin position="12"/>
        <end position="240"/>
    </location>
</feature>
<gene>
    <name evidence="6" type="ORF">HIJ39_00775</name>
</gene>
<organism evidence="6 7">
    <name type="scientific">Sulfobacillus harzensis</name>
    <dbReference type="NCBI Taxonomy" id="2729629"/>
    <lineage>
        <taxon>Bacteria</taxon>
        <taxon>Bacillati</taxon>
        <taxon>Bacillota</taxon>
        <taxon>Clostridia</taxon>
        <taxon>Eubacteriales</taxon>
        <taxon>Clostridiales Family XVII. Incertae Sedis</taxon>
        <taxon>Sulfobacillus</taxon>
    </lineage>
</organism>
<dbReference type="PROSITE" id="PS00211">
    <property type="entry name" value="ABC_TRANSPORTER_1"/>
    <property type="match status" value="1"/>
</dbReference>
<dbReference type="InterPro" id="IPR003439">
    <property type="entry name" value="ABC_transporter-like_ATP-bd"/>
</dbReference>
<dbReference type="PANTHER" id="PTHR43335">
    <property type="entry name" value="ABC TRANSPORTER, ATP-BINDING PROTEIN"/>
    <property type="match status" value="1"/>
</dbReference>
<evidence type="ECO:0000313" key="7">
    <source>
        <dbReference type="Proteomes" id="UP000533476"/>
    </source>
</evidence>
<dbReference type="GO" id="GO:0005524">
    <property type="term" value="F:ATP binding"/>
    <property type="evidence" value="ECO:0007669"/>
    <property type="project" value="UniProtKB-KW"/>
</dbReference>
<dbReference type="PANTHER" id="PTHR43335:SF4">
    <property type="entry name" value="ABC TRANSPORTER, ATP-BINDING PROTEIN"/>
    <property type="match status" value="1"/>
</dbReference>
<dbReference type="RefSeq" id="WP_169095696.1">
    <property type="nucleotide sequence ID" value="NZ_JABBVZ010000002.1"/>
</dbReference>
<evidence type="ECO:0000256" key="4">
    <source>
        <dbReference type="ARBA" id="ARBA00022840"/>
    </source>
</evidence>
<dbReference type="Gene3D" id="3.40.50.300">
    <property type="entry name" value="P-loop containing nucleotide triphosphate hydrolases"/>
    <property type="match status" value="1"/>
</dbReference>
<evidence type="ECO:0000259" key="5">
    <source>
        <dbReference type="PROSITE" id="PS50893"/>
    </source>
</evidence>
<keyword evidence="2" id="KW-0813">Transport</keyword>
<comment type="similarity">
    <text evidence="1">Belongs to the ABC transporter superfamily.</text>
</comment>
<accession>A0A7Y0L0Q2</accession>
<keyword evidence="3" id="KW-0547">Nucleotide-binding</keyword>
<dbReference type="InterPro" id="IPR027417">
    <property type="entry name" value="P-loop_NTPase"/>
</dbReference>
<comment type="caution">
    <text evidence="6">The sequence shown here is derived from an EMBL/GenBank/DDBJ whole genome shotgun (WGS) entry which is preliminary data.</text>
</comment>
<reference evidence="6 7" key="1">
    <citation type="submission" date="2020-04" db="EMBL/GenBank/DDBJ databases">
        <authorList>
            <person name="Zhang R."/>
            <person name="Schippers A."/>
        </authorList>
    </citation>
    <scope>NUCLEOTIDE SEQUENCE [LARGE SCALE GENOMIC DNA]</scope>
    <source>
        <strain evidence="6 7">DSM 109850</strain>
    </source>
</reference>
<name>A0A7Y0L0Q2_9FIRM</name>
<dbReference type="InterPro" id="IPR017871">
    <property type="entry name" value="ABC_transporter-like_CS"/>
</dbReference>
<evidence type="ECO:0000256" key="1">
    <source>
        <dbReference type="ARBA" id="ARBA00005417"/>
    </source>
</evidence>
<keyword evidence="7" id="KW-1185">Reference proteome</keyword>
<dbReference type="SMART" id="SM00382">
    <property type="entry name" value="AAA"/>
    <property type="match status" value="1"/>
</dbReference>
<sequence length="322" mass="35496">MEAMDVMDDAVIQFDHVTKQYGKVKAVDDLSFEVRRGEICGFLGPNGAGKTTSLRMLLGLVRPTTGRIRIHGIDVNEDTSSALAGVGAIIEESHFYPYLTGEQNLRQVLRLRGLSTSTEVIGARLAEVGLREVANRRVKGYSLGMRQRLALALAMLQEPDILVLDEPMNGLDPAAMREFRLHLQRLQQSGVTILLSSHILSEVEQLATRMVFINHGRAVGMEETHHDRSVEVLVRARDEAALMTHLANLEHAARRISDGGAVVALAHPNDVSGLIRTLVEAQVDLLEVRPYRENLEAQYLARINNESQDTNIAMEGTAHVGS</sequence>